<accession>A0AAV3VXK1</accession>
<evidence type="ECO:0000313" key="1">
    <source>
        <dbReference type="EMBL" id="GEA30012.1"/>
    </source>
</evidence>
<organism evidence="1 2">
    <name type="scientific">Clostridium diolis</name>
    <dbReference type="NCBI Taxonomy" id="223919"/>
    <lineage>
        <taxon>Bacteria</taxon>
        <taxon>Bacillati</taxon>
        <taxon>Bacillota</taxon>
        <taxon>Clostridia</taxon>
        <taxon>Eubacteriales</taxon>
        <taxon>Clostridiaceae</taxon>
        <taxon>Clostridium</taxon>
    </lineage>
</organism>
<dbReference type="AlphaFoldDB" id="A0AAV3VXK1"/>
<dbReference type="EMBL" id="BJLA01000002">
    <property type="protein sequence ID" value="GEA30012.1"/>
    <property type="molecule type" value="Genomic_DNA"/>
</dbReference>
<sequence length="66" mass="7761">MNLILELNFYFISSRISMAHNRIVMGISSALYNFFKGNKCTPYSEPIEVIFKNESEVYKFLPDIFE</sequence>
<name>A0AAV3VXK1_9CLOT</name>
<gene>
    <name evidence="1" type="ORF">CDIOL_09350</name>
</gene>
<dbReference type="Proteomes" id="UP000325212">
    <property type="component" value="Unassembled WGS sequence"/>
</dbReference>
<comment type="caution">
    <text evidence="1">The sequence shown here is derived from an EMBL/GenBank/DDBJ whole genome shotgun (WGS) entry which is preliminary data.</text>
</comment>
<proteinExistence type="predicted"/>
<protein>
    <submittedName>
        <fullName evidence="1">Uncharacterized protein</fullName>
    </submittedName>
</protein>
<dbReference type="RefSeq" id="WP_023973379.1">
    <property type="nucleotide sequence ID" value="NZ_BJLA01000002.1"/>
</dbReference>
<evidence type="ECO:0000313" key="2">
    <source>
        <dbReference type="Proteomes" id="UP000325212"/>
    </source>
</evidence>
<keyword evidence="2" id="KW-1185">Reference proteome</keyword>
<reference evidence="1 2" key="1">
    <citation type="submission" date="2019-06" db="EMBL/GenBank/DDBJ databases">
        <title>Draft genome sequence of Clostridium diolis DSM 15410.</title>
        <authorList>
            <person name="Kobayashi H."/>
            <person name="Tanizawa Y."/>
            <person name="Tohno M."/>
        </authorList>
    </citation>
    <scope>NUCLEOTIDE SEQUENCE [LARGE SCALE GENOMIC DNA]</scope>
    <source>
        <strain evidence="1 2">DSM 15410</strain>
    </source>
</reference>